<feature type="transmembrane region" description="Helical" evidence="2">
    <location>
        <begin position="2194"/>
        <end position="2216"/>
    </location>
</feature>
<feature type="region of interest" description="Disordered" evidence="1">
    <location>
        <begin position="2241"/>
        <end position="2292"/>
    </location>
</feature>
<feature type="region of interest" description="Disordered" evidence="1">
    <location>
        <begin position="1294"/>
        <end position="1321"/>
    </location>
</feature>
<evidence type="ECO:0008006" key="4">
    <source>
        <dbReference type="Google" id="ProtNLM"/>
    </source>
</evidence>
<feature type="region of interest" description="Disordered" evidence="1">
    <location>
        <begin position="1265"/>
        <end position="1284"/>
    </location>
</feature>
<dbReference type="EMBL" id="LN714498">
    <property type="protein sequence ID" value="CEL75184.1"/>
    <property type="molecule type" value="Genomic_DNA"/>
</dbReference>
<feature type="compositionally biased region" description="Low complexity" evidence="1">
    <location>
        <begin position="1044"/>
        <end position="1054"/>
    </location>
</feature>
<sequence>MTMDHFDSHYSKDYEMGRKHIQTQEPFSPFDAHQSGPCRSTVRPSFALDRSHGCKREFKGLKQYLPKCGRLVSDPSRLVSSGLMSHWWRPECRVSNEGSPLCTSWCRLVATSTKESADSVNAGHRSLFPECILSCRQKPVTDGLREQLFASDCRVSCLSNRTVHLPQGPYKTCSFRAFRRTLQCMLIGLLVKLSLVPVPSGGQMTLSSADSSVNVAGSAIDEGHFSDQTQGPAGEISLVGDAFSESLQIQADEAQASSDDSNGAPLRQEFPVKSSQTLPPGMNVQKPRKLKCSPVQLSLNLWAASSTVDVGDVRMKAVGYRGRDGRNEKPSAIEKGRSEDVETVNGCALPGSWLTRAHFELLPLSTRLNNGYYVRWSSPSVELLDGDKGDRATGANLAGNAGRPRELQQVEGDEHEFPEEGRPSDNLLFTTHFVCTAAKVQSTSGKPTVLLNLSKSLASPGSTLREALPSAIFRNRVRELPTIRRAGFALLDWFVVPPRGISSFSRAAEGYRQRKGGSSTLGIRVLSRQSLPALKNPLGSTEGPPFSSGAQSAEALSAAVSWSEETGQGSTEFDFSAAPARPSVPLSSADGWDRGIVPAIKIYSGAISAYLVPLFIGFVLLIAVPFIVVGAFGICCRPDHCDGSVCCIGCLGKRCFWLWCHRYQPASSGGDGASSHSPLESNTTGCLAPVGSTSVHQSAVRPLQPLLPLSREGTTGLRADSSGDDVVVKQGGLPTFWAPRPAARVTCLILLFLTLLGVVSCLLFVFSFSVQLRQAVDDAGCAATEFFVQLVHGDSAVGPDLPGPPETFPSTSASAAPRSVAEGPSPVKIVPSTYHLTATKALPNRPLTLFPALPASSLYKVRGSPHFRPRDTATPLLDTRSEREEAQWGGLRPPFLSDKLLEDATILLSEHLGEEPGALLLARRGARLFRLSELAARTWERGAIGESLVGLSALETSEVGKEITKEQLGARSYDGGSNAEGMRRRRLSLFSSPYFSPYSSGGSLASLPEVVGREATSRDMQRFPDGSIAGGVNKTGSEEAMIKPLPLLSPISRRLSADSMSPQSRDSEKGKMKKGSSPKQPWYVKAVNTILRWGRFFGFGRKKRGKRGDRKKAGGPRAPRVNSEGTGSEVHTGPRQQVTADPAVQSTSFDNGPKESSGHPEPPGAFLTASPAFLSGDRKQANRDPQSQLKGGQLSVQPRETLSEATRSDLSEGAPAEARASPSTGNLEGVMNPSFFTSALTNAEVRDPEHVFPLEWSEGGMSQLVPEQTSSEHENTDTSEDDQGALSTYDISEESSAVGIAKRESEGNAAPGAHLPSQADQPLRPQLATFPNEVTHASAEFVGARSTETSAGSLLGREGNVEASGIRDPASVLVGVVAAVRELAANLPEESQTRRALETGENGPGVLPPLHDQLEGGAHLRQYAWGTSRSEGGVHQEARGSQKGGDEPRKEGGFAGLKPALKLLKHIRDLSDGESPRGLQKVLMNATATGLDANTDIAILEEHLQNARIMVEDPSNQTPGPAGERFHRSLAFAIASPTFTVILSRIPRFHQHVRELKEQCQEMMVAVKDLSSELHGSLNGDLFHQVDDAVEDSSDRVQRGIRFLDTAKPHATVALYVLTGLIGVLLVLMLVYLGCLCFWWQPGETKCSTVPSLVFWPIALFLAVFSFIIGGALLVVSVAQVDACLFLSREVQHPGVVEALALSWASHPGDIDAQKATEAAKACFATNTDKEPVERNLTKALGLQDFSSSVGEFEQSLRRAFDSVNLHMMDQFLLGVSFAHAVLQDTAWVFFLDTYALSSQGASSRTNTYLPVLYSGLQDKARTFSSPFDIPTAKLVGPPGVKREDLLTLPPMSGSSENVLEYLRVELQRIQAKRNRAGETVFTEANGEKDTATEASQTRLPPVPGTFGEDNASGTFLLYGLLDIEEYIEPFYFETLHRDEPDRLARYRIDEFFSVDAPQIQAEIARLKPDPEERIKYENALWLAAVKQRLRTRGNPNGSQPGRDRDAENTEATEDTRATAGSASTAMFTGNPLSTPLHLPFRCSDKIQLSDEELELVRAQERDRTRRLRDSIDGVDKRVWSEESQEAEGDTKILLPYARQWRRCDYDQWMELVESQEAADLLVQTQQIYDRVHSSKKRAEATVLAPAVDTLKRTQSLLSKMDCTPVFQRFQTVQRRMCHDTAESVGLIGIGYQFLGLAALIIFIVLFCAWQTLVANRRLQKRWESRDTNKSLPLCNWTVSPETRADSRDSGNGREAPWRCPTPDSGQSDPDSASRNTAESVDPTVSPLNTNSCWRNVRRTGTRNSRVDEHGIEVETPEPTMQQAKACARRAHRGSTLLPPIPSEQQASVDETMWAHFENEERPEWLVR</sequence>
<feature type="compositionally biased region" description="Polar residues" evidence="1">
    <location>
        <begin position="1134"/>
        <end position="1150"/>
    </location>
</feature>
<feature type="compositionally biased region" description="Polar residues" evidence="1">
    <location>
        <begin position="2019"/>
        <end position="2031"/>
    </location>
</feature>
<feature type="transmembrane region" description="Helical" evidence="2">
    <location>
        <begin position="745"/>
        <end position="768"/>
    </location>
</feature>
<keyword evidence="2" id="KW-0472">Membrane</keyword>
<organism evidence="3">
    <name type="scientific">Toxoplasma gondii (strain ATCC 50861 / VEG)</name>
    <dbReference type="NCBI Taxonomy" id="432359"/>
    <lineage>
        <taxon>Eukaryota</taxon>
        <taxon>Sar</taxon>
        <taxon>Alveolata</taxon>
        <taxon>Apicomplexa</taxon>
        <taxon>Conoidasida</taxon>
        <taxon>Coccidia</taxon>
        <taxon>Eucoccidiorida</taxon>
        <taxon>Eimeriorina</taxon>
        <taxon>Sarcocystidae</taxon>
        <taxon>Toxoplasma</taxon>
    </lineage>
</organism>
<feature type="transmembrane region" description="Helical" evidence="2">
    <location>
        <begin position="610"/>
        <end position="634"/>
    </location>
</feature>
<feature type="region of interest" description="Disordered" evidence="1">
    <location>
        <begin position="251"/>
        <end position="287"/>
    </location>
</feature>
<feature type="region of interest" description="Disordered" evidence="1">
    <location>
        <begin position="1101"/>
        <end position="1230"/>
    </location>
</feature>
<feature type="transmembrane region" description="Helical" evidence="2">
    <location>
        <begin position="1653"/>
        <end position="1679"/>
    </location>
</feature>
<feature type="compositionally biased region" description="Polar residues" evidence="1">
    <location>
        <begin position="251"/>
        <end position="261"/>
    </location>
</feature>
<feature type="region of interest" description="Disordered" evidence="1">
    <location>
        <begin position="1015"/>
        <end position="1081"/>
    </location>
</feature>
<feature type="transmembrane region" description="Helical" evidence="2">
    <location>
        <begin position="1613"/>
        <end position="1641"/>
    </location>
</feature>
<feature type="region of interest" description="Disordered" evidence="1">
    <location>
        <begin position="1428"/>
        <end position="1454"/>
    </location>
</feature>
<protein>
    <recommendedName>
        <fullName evidence="4">Transmembrane protein</fullName>
    </recommendedName>
</protein>
<accession>A0A0F7V333</accession>
<feature type="compositionally biased region" description="Polar residues" evidence="1">
    <location>
        <begin position="1183"/>
        <end position="1205"/>
    </location>
</feature>
<evidence type="ECO:0000313" key="3">
    <source>
        <dbReference type="EMBL" id="CEL75184.1"/>
    </source>
</evidence>
<evidence type="ECO:0000256" key="2">
    <source>
        <dbReference type="SAM" id="Phobius"/>
    </source>
</evidence>
<reference evidence="3" key="1">
    <citation type="journal article" date="2015" name="PLoS ONE">
        <title>Comprehensive Evaluation of Toxoplasma gondii VEG and Neospora caninum LIV Genomes with Tachyzoite Stage Transcriptome and Proteome Defines Novel Transcript Features.</title>
        <authorList>
            <person name="Ramaprasad A."/>
            <person name="Mourier T."/>
            <person name="Naeem R."/>
            <person name="Malas T.B."/>
            <person name="Moussa E."/>
            <person name="Panigrahi A."/>
            <person name="Vermont S.J."/>
            <person name="Otto T.D."/>
            <person name="Wastling J."/>
            <person name="Pain A."/>
        </authorList>
    </citation>
    <scope>NUCLEOTIDE SEQUENCE</scope>
    <source>
        <strain evidence="3">VEG</strain>
    </source>
</reference>
<feature type="compositionally biased region" description="Basic and acidic residues" evidence="1">
    <location>
        <begin position="2243"/>
        <end position="2252"/>
    </location>
</feature>
<feature type="compositionally biased region" description="Basic residues" evidence="1">
    <location>
        <begin position="1101"/>
        <end position="1114"/>
    </location>
</feature>
<proteinExistence type="predicted"/>
<feature type="region of interest" description="Disordered" evidence="1">
    <location>
        <begin position="798"/>
        <end position="821"/>
    </location>
</feature>
<feature type="region of interest" description="Disordered" evidence="1">
    <location>
        <begin position="1992"/>
        <end position="2031"/>
    </location>
</feature>
<gene>
    <name evidence="3" type="ORF">BN1205_019900</name>
</gene>
<feature type="compositionally biased region" description="Polar residues" evidence="1">
    <location>
        <begin position="2264"/>
        <end position="2279"/>
    </location>
</feature>
<name>A0A0F7V333_TOXGV</name>
<feature type="region of interest" description="Disordered" evidence="1">
    <location>
        <begin position="1887"/>
        <end position="1907"/>
    </location>
</feature>
<feature type="compositionally biased region" description="Basic and acidic residues" evidence="1">
    <location>
        <begin position="1432"/>
        <end position="1452"/>
    </location>
</feature>
<keyword evidence="2" id="KW-1133">Transmembrane helix</keyword>
<evidence type="ECO:0000256" key="1">
    <source>
        <dbReference type="SAM" id="MobiDB-lite"/>
    </source>
</evidence>
<keyword evidence="2" id="KW-0812">Transmembrane</keyword>